<accession>A0A5M9JHU3</accession>
<evidence type="ECO:0000313" key="2">
    <source>
        <dbReference type="EMBL" id="KAA8567539.1"/>
    </source>
</evidence>
<keyword evidence="1" id="KW-0732">Signal</keyword>
<name>A0A5M9JHU3_MONFR</name>
<dbReference type="PANTHER" id="PTHR35396">
    <property type="entry name" value="SMALL SECRETED PROTEIN"/>
    <property type="match status" value="1"/>
</dbReference>
<dbReference type="OrthoDB" id="160054at2759"/>
<dbReference type="AlphaFoldDB" id="A0A5M9JHU3"/>
<evidence type="ECO:0000256" key="1">
    <source>
        <dbReference type="SAM" id="SignalP"/>
    </source>
</evidence>
<proteinExistence type="predicted"/>
<gene>
    <name evidence="2" type="ORF">EYC84_008014</name>
</gene>
<evidence type="ECO:0000313" key="3">
    <source>
        <dbReference type="Proteomes" id="UP000322873"/>
    </source>
</evidence>
<feature type="chain" id="PRO_5024436800" description="Small secreted protein" evidence="1">
    <location>
        <begin position="20"/>
        <end position="147"/>
    </location>
</feature>
<evidence type="ECO:0008006" key="4">
    <source>
        <dbReference type="Google" id="ProtNLM"/>
    </source>
</evidence>
<keyword evidence="3" id="KW-1185">Reference proteome</keyword>
<dbReference type="VEuPathDB" id="FungiDB:MFRU_048g00370"/>
<dbReference type="EMBL" id="VICG01000010">
    <property type="protein sequence ID" value="KAA8567539.1"/>
    <property type="molecule type" value="Genomic_DNA"/>
</dbReference>
<dbReference type="Proteomes" id="UP000322873">
    <property type="component" value="Unassembled WGS sequence"/>
</dbReference>
<dbReference type="PANTHER" id="PTHR35396:SF1">
    <property type="entry name" value="SMALL SECRETED PROTEIN"/>
    <property type="match status" value="1"/>
</dbReference>
<organism evidence="2 3">
    <name type="scientific">Monilinia fructicola</name>
    <name type="common">Brown rot fungus</name>
    <name type="synonym">Ciboria fructicola</name>
    <dbReference type="NCBI Taxonomy" id="38448"/>
    <lineage>
        <taxon>Eukaryota</taxon>
        <taxon>Fungi</taxon>
        <taxon>Dikarya</taxon>
        <taxon>Ascomycota</taxon>
        <taxon>Pezizomycotina</taxon>
        <taxon>Leotiomycetes</taxon>
        <taxon>Helotiales</taxon>
        <taxon>Sclerotiniaceae</taxon>
        <taxon>Monilinia</taxon>
    </lineage>
</organism>
<reference evidence="2 3" key="1">
    <citation type="submission" date="2019-06" db="EMBL/GenBank/DDBJ databases">
        <title>Genome Sequence of the Brown Rot Fungal Pathogen Monilinia fructicola.</title>
        <authorList>
            <person name="De Miccolis Angelini R.M."/>
            <person name="Landi L."/>
            <person name="Abate D."/>
            <person name="Pollastro S."/>
            <person name="Romanazzi G."/>
            <person name="Faretra F."/>
        </authorList>
    </citation>
    <scope>NUCLEOTIDE SEQUENCE [LARGE SCALE GENOMIC DNA]</scope>
    <source>
        <strain evidence="2 3">Mfrc123</strain>
    </source>
</reference>
<feature type="signal peptide" evidence="1">
    <location>
        <begin position="1"/>
        <end position="19"/>
    </location>
</feature>
<sequence>MHFLNTVVSVIAFCTVASATRDLATSNTKGYYPKSPACKATKVSKAIQAAECAYNTRVAGKQTFAVFEQDHKYDSSHGAPYGTCSAYTCTAPTKSQLTAGGDYWTFYWGNQGTSKGVGTTCIKSPVDGTCGCENSDGTFVYGRSDCK</sequence>
<protein>
    <recommendedName>
        <fullName evidence="4">Small secreted protein</fullName>
    </recommendedName>
</protein>
<comment type="caution">
    <text evidence="2">The sequence shown here is derived from an EMBL/GenBank/DDBJ whole genome shotgun (WGS) entry which is preliminary data.</text>
</comment>